<dbReference type="Gene3D" id="3.40.50.1000">
    <property type="entry name" value="HAD superfamily/HAD-like"/>
    <property type="match status" value="1"/>
</dbReference>
<dbReference type="AlphaFoldDB" id="A0A0B7K0F8"/>
<dbReference type="NCBIfam" id="TIGR01509">
    <property type="entry name" value="HAD-SF-IA-v3"/>
    <property type="match status" value="1"/>
</dbReference>
<dbReference type="SUPFAM" id="SSF56784">
    <property type="entry name" value="HAD-like"/>
    <property type="match status" value="1"/>
</dbReference>
<reference evidence="1" key="1">
    <citation type="submission" date="2015-01" db="EMBL/GenBank/DDBJ databases">
        <authorList>
            <person name="Durling Mikael"/>
        </authorList>
    </citation>
    <scope>NUCLEOTIDE SEQUENCE</scope>
</reference>
<dbReference type="Gene3D" id="1.10.150.240">
    <property type="entry name" value="Putative phosphatase, domain 2"/>
    <property type="match status" value="1"/>
</dbReference>
<dbReference type="PANTHER" id="PTHR18901:SF42">
    <property type="entry name" value="SUPERFAMILY HYDROLASE, PUTATIVE-RELATED"/>
    <property type="match status" value="1"/>
</dbReference>
<dbReference type="SFLD" id="SFLDS00003">
    <property type="entry name" value="Haloacid_Dehalogenase"/>
    <property type="match status" value="1"/>
</dbReference>
<name>A0A0B7K0F8_BIOOC</name>
<dbReference type="InterPro" id="IPR023198">
    <property type="entry name" value="PGP-like_dom2"/>
</dbReference>
<dbReference type="SFLD" id="SFLDG01129">
    <property type="entry name" value="C1.5:_HAD__Beta-PGM__Phosphata"/>
    <property type="match status" value="1"/>
</dbReference>
<gene>
    <name evidence="1" type="ORF">BN869_000006876_1</name>
</gene>
<organism evidence="1">
    <name type="scientific">Bionectria ochroleuca</name>
    <name type="common">Gliocladium roseum</name>
    <dbReference type="NCBI Taxonomy" id="29856"/>
    <lineage>
        <taxon>Eukaryota</taxon>
        <taxon>Fungi</taxon>
        <taxon>Dikarya</taxon>
        <taxon>Ascomycota</taxon>
        <taxon>Pezizomycotina</taxon>
        <taxon>Sordariomycetes</taxon>
        <taxon>Hypocreomycetidae</taxon>
        <taxon>Hypocreales</taxon>
        <taxon>Bionectriaceae</taxon>
        <taxon>Clonostachys</taxon>
    </lineage>
</organism>
<sequence length="296" mass="33126">MALPVTKCRLSSNIYVMTYSNVDARLPPIRALIFDMDGLLINSEDIIHEAANTLLEKYGRPLLTQSMRAKLMGVAGSTNSDMFHNWAQLPIPREQFRRELGEQMRHRFPDCEPLTGAETLLSNLCQGRNISTGARIELALASNTKSTSYELKVSRPETKRLLGYFQPERRVLGDDPRLGEGRTKPAPDIYLVALESLNSSLDLGLKPIQPNECLILEDSVAGVEAGRRAGMRVIWVPHPILAAEYESKHKDILAGRSGIFNIGDDWQLGEVDDGWAESIPSLWHFDYGKYDIHAPL</sequence>
<proteinExistence type="predicted"/>
<dbReference type="EMBL" id="CDPU01000020">
    <property type="protein sequence ID" value="CEO50818.1"/>
    <property type="molecule type" value="Genomic_DNA"/>
</dbReference>
<dbReference type="InterPro" id="IPR036412">
    <property type="entry name" value="HAD-like_sf"/>
</dbReference>
<accession>A0A0B7K0F8</accession>
<dbReference type="InterPro" id="IPR006439">
    <property type="entry name" value="HAD-SF_hydro_IA"/>
</dbReference>
<evidence type="ECO:0000313" key="1">
    <source>
        <dbReference type="EMBL" id="CEO50818.1"/>
    </source>
</evidence>
<dbReference type="InterPro" id="IPR041492">
    <property type="entry name" value="HAD_2"/>
</dbReference>
<dbReference type="InterPro" id="IPR023214">
    <property type="entry name" value="HAD_sf"/>
</dbReference>
<dbReference type="GO" id="GO:0016791">
    <property type="term" value="F:phosphatase activity"/>
    <property type="evidence" value="ECO:0007669"/>
    <property type="project" value="UniProtKB-ARBA"/>
</dbReference>
<dbReference type="PANTHER" id="PTHR18901">
    <property type="entry name" value="2-DEOXYGLUCOSE-6-PHOSPHATE PHOSPHATASE 2"/>
    <property type="match status" value="1"/>
</dbReference>
<protein>
    <submittedName>
        <fullName evidence="1">Uncharacterized protein</fullName>
    </submittedName>
</protein>
<dbReference type="Pfam" id="PF13419">
    <property type="entry name" value="HAD_2"/>
    <property type="match status" value="1"/>
</dbReference>